<protein>
    <recommendedName>
        <fullName evidence="4">WD40 repeat-like protein</fullName>
    </recommendedName>
</protein>
<feature type="compositionally biased region" description="Acidic residues" evidence="1">
    <location>
        <begin position="106"/>
        <end position="115"/>
    </location>
</feature>
<evidence type="ECO:0000256" key="1">
    <source>
        <dbReference type="SAM" id="MobiDB-lite"/>
    </source>
</evidence>
<accession>A0A6A6TN08</accession>
<dbReference type="OrthoDB" id="5323870at2759"/>
<proteinExistence type="predicted"/>
<evidence type="ECO:0008006" key="4">
    <source>
        <dbReference type="Google" id="ProtNLM"/>
    </source>
</evidence>
<sequence length="489" mass="53110">MKPTVTTEGKTAHLSYKLPHRIHTAKIYPLKAPNGSTIILYGHETGVGVLWRGGRPLKKSAPPPKQAPKPPPKVNGTSSSAIVLIDSDDEDTPTKAVPQPPPKAEFEDEEEELDPDQPYPSVVQQLRLALNTAVLHIAIPDIPEVSAIRPADSVPTIFSKKIVFTVACADCSVRVISLPLSPPTDATKQLPPSTKARWGEEVLKIPTHAGHQIIPRGISMTWTSRAHPTFEEETDNDNMDLDGEEDDTSTPGRRSTRRKQSRSHAGTGAATEGWDVLVASHSTEVGGLLKIWRFKLTDTSVSASTPITAYRTLTLPAPATRVAFNTAQSPKRRHSQILIADAAGIARVYDPFAPPNRKQRVASATDSGGYVALFRSTFDRSQTNTSPTLARRKSILDAAWVADGQGILALLVDGEWGIWDIERTGPNPPSDPSAFSVRGYLGTWDESRSNNSPSSPKKQNKLVPMTPNTRRTREEHLFRGTSSSPGAPT</sequence>
<feature type="compositionally biased region" description="Pro residues" evidence="1">
    <location>
        <begin position="61"/>
        <end position="73"/>
    </location>
</feature>
<dbReference type="InterPro" id="IPR015943">
    <property type="entry name" value="WD40/YVTN_repeat-like_dom_sf"/>
</dbReference>
<dbReference type="EMBL" id="MU004298">
    <property type="protein sequence ID" value="KAF2660701.1"/>
    <property type="molecule type" value="Genomic_DNA"/>
</dbReference>
<dbReference type="AlphaFoldDB" id="A0A6A6TN08"/>
<reference evidence="2" key="1">
    <citation type="journal article" date="2020" name="Stud. Mycol.">
        <title>101 Dothideomycetes genomes: a test case for predicting lifestyles and emergence of pathogens.</title>
        <authorList>
            <person name="Haridas S."/>
            <person name="Albert R."/>
            <person name="Binder M."/>
            <person name="Bloem J."/>
            <person name="Labutti K."/>
            <person name="Salamov A."/>
            <person name="Andreopoulos B."/>
            <person name="Baker S."/>
            <person name="Barry K."/>
            <person name="Bills G."/>
            <person name="Bluhm B."/>
            <person name="Cannon C."/>
            <person name="Castanera R."/>
            <person name="Culley D."/>
            <person name="Daum C."/>
            <person name="Ezra D."/>
            <person name="Gonzalez J."/>
            <person name="Henrissat B."/>
            <person name="Kuo A."/>
            <person name="Liang C."/>
            <person name="Lipzen A."/>
            <person name="Lutzoni F."/>
            <person name="Magnuson J."/>
            <person name="Mondo S."/>
            <person name="Nolan M."/>
            <person name="Ohm R."/>
            <person name="Pangilinan J."/>
            <person name="Park H.-J."/>
            <person name="Ramirez L."/>
            <person name="Alfaro M."/>
            <person name="Sun H."/>
            <person name="Tritt A."/>
            <person name="Yoshinaga Y."/>
            <person name="Zwiers L.-H."/>
            <person name="Turgeon B."/>
            <person name="Goodwin S."/>
            <person name="Spatafora J."/>
            <person name="Crous P."/>
            <person name="Grigoriev I."/>
        </authorList>
    </citation>
    <scope>NUCLEOTIDE SEQUENCE</scope>
    <source>
        <strain evidence="2">CBS 122681</strain>
    </source>
</reference>
<dbReference type="Proteomes" id="UP000799324">
    <property type="component" value="Unassembled WGS sequence"/>
</dbReference>
<feature type="compositionally biased region" description="Polar residues" evidence="1">
    <location>
        <begin position="480"/>
        <end position="489"/>
    </location>
</feature>
<name>A0A6A6TN08_9PLEO</name>
<feature type="region of interest" description="Disordered" evidence="1">
    <location>
        <begin position="52"/>
        <end position="116"/>
    </location>
</feature>
<dbReference type="Gene3D" id="2.130.10.10">
    <property type="entry name" value="YVTN repeat-like/Quinoprotein amine dehydrogenase"/>
    <property type="match status" value="1"/>
</dbReference>
<evidence type="ECO:0000313" key="2">
    <source>
        <dbReference type="EMBL" id="KAF2660701.1"/>
    </source>
</evidence>
<feature type="region of interest" description="Disordered" evidence="1">
    <location>
        <begin position="231"/>
        <end position="269"/>
    </location>
</feature>
<feature type="region of interest" description="Disordered" evidence="1">
    <location>
        <begin position="445"/>
        <end position="489"/>
    </location>
</feature>
<gene>
    <name evidence="2" type="ORF">K491DRAFT_648977</name>
</gene>
<evidence type="ECO:0000313" key="3">
    <source>
        <dbReference type="Proteomes" id="UP000799324"/>
    </source>
</evidence>
<organism evidence="2 3">
    <name type="scientific">Lophiostoma macrostomum CBS 122681</name>
    <dbReference type="NCBI Taxonomy" id="1314788"/>
    <lineage>
        <taxon>Eukaryota</taxon>
        <taxon>Fungi</taxon>
        <taxon>Dikarya</taxon>
        <taxon>Ascomycota</taxon>
        <taxon>Pezizomycotina</taxon>
        <taxon>Dothideomycetes</taxon>
        <taxon>Pleosporomycetidae</taxon>
        <taxon>Pleosporales</taxon>
        <taxon>Lophiostomataceae</taxon>
        <taxon>Lophiostoma</taxon>
    </lineage>
</organism>
<feature type="non-terminal residue" evidence="2">
    <location>
        <position position="489"/>
    </location>
</feature>
<keyword evidence="3" id="KW-1185">Reference proteome</keyword>
<feature type="compositionally biased region" description="Acidic residues" evidence="1">
    <location>
        <begin position="231"/>
        <end position="248"/>
    </location>
</feature>